<dbReference type="InterPro" id="IPR052909">
    <property type="entry name" value="Transposase_6_like"/>
</dbReference>
<keyword evidence="3" id="KW-1185">Reference proteome</keyword>
<dbReference type="PANTHER" id="PTHR46637:SF1">
    <property type="entry name" value="BLL5188 PROTEIN"/>
    <property type="match status" value="1"/>
</dbReference>
<dbReference type="Proteomes" id="UP001595697">
    <property type="component" value="Unassembled WGS sequence"/>
</dbReference>
<dbReference type="InterPro" id="IPR025161">
    <property type="entry name" value="IS402-like_dom"/>
</dbReference>
<reference evidence="3" key="1">
    <citation type="journal article" date="2019" name="Int. J. Syst. Evol. Microbiol.">
        <title>The Global Catalogue of Microorganisms (GCM) 10K type strain sequencing project: providing services to taxonomists for standard genome sequencing and annotation.</title>
        <authorList>
            <consortium name="The Broad Institute Genomics Platform"/>
            <consortium name="The Broad Institute Genome Sequencing Center for Infectious Disease"/>
            <person name="Wu L."/>
            <person name="Ma J."/>
        </authorList>
    </citation>
    <scope>NUCLEOTIDE SEQUENCE [LARGE SCALE GENOMIC DNA]</scope>
    <source>
        <strain evidence="3">TBRC 5781</strain>
    </source>
</reference>
<organism evidence="2 3">
    <name type="scientific">Rhizobium lemnae</name>
    <dbReference type="NCBI Taxonomy" id="1214924"/>
    <lineage>
        <taxon>Bacteria</taxon>
        <taxon>Pseudomonadati</taxon>
        <taxon>Pseudomonadota</taxon>
        <taxon>Alphaproteobacteria</taxon>
        <taxon>Hyphomicrobiales</taxon>
        <taxon>Rhizobiaceae</taxon>
        <taxon>Rhizobium/Agrobacterium group</taxon>
        <taxon>Rhizobium</taxon>
    </lineage>
</organism>
<accession>A0ABV8E536</accession>
<name>A0ABV8E536_9HYPH</name>
<dbReference type="Pfam" id="PF13340">
    <property type="entry name" value="DUF4096"/>
    <property type="match status" value="1"/>
</dbReference>
<evidence type="ECO:0000313" key="2">
    <source>
        <dbReference type="EMBL" id="MFC3967259.1"/>
    </source>
</evidence>
<dbReference type="PANTHER" id="PTHR46637">
    <property type="entry name" value="TIS1421-TRANSPOSASE PROTEIN A"/>
    <property type="match status" value="1"/>
</dbReference>
<comment type="caution">
    <text evidence="2">The sequence shown here is derived from an EMBL/GenBank/DDBJ whole genome shotgun (WGS) entry which is preliminary data.</text>
</comment>
<sequence>MEAALWIVRTGSPRRDLPAMFGNWSTAYRRFRDWCEADVFKEIFDALSDDHDMVDTTTAKAHRSAAEGTYGPPRCKRQLDDGLSSLHKCIRHVGALATAKMEIRAS</sequence>
<evidence type="ECO:0000313" key="3">
    <source>
        <dbReference type="Proteomes" id="UP001595697"/>
    </source>
</evidence>
<dbReference type="EMBL" id="JBHSBD010000014">
    <property type="protein sequence ID" value="MFC3967259.1"/>
    <property type="molecule type" value="Genomic_DNA"/>
</dbReference>
<feature type="domain" description="Insertion element IS402-like" evidence="1">
    <location>
        <begin position="1"/>
        <end position="44"/>
    </location>
</feature>
<protein>
    <submittedName>
        <fullName evidence="2">Transposase</fullName>
    </submittedName>
</protein>
<gene>
    <name evidence="2" type="ORF">ACFOVS_03790</name>
</gene>
<evidence type="ECO:0000259" key="1">
    <source>
        <dbReference type="Pfam" id="PF13340"/>
    </source>
</evidence>
<dbReference type="RefSeq" id="WP_377307159.1">
    <property type="nucleotide sequence ID" value="NZ_JALJQZ010000028.1"/>
</dbReference>
<proteinExistence type="predicted"/>